<dbReference type="Pfam" id="PF01873">
    <property type="entry name" value="eIF-5_eIF-2B"/>
    <property type="match status" value="1"/>
</dbReference>
<evidence type="ECO:0000256" key="2">
    <source>
        <dbReference type="ARBA" id="ARBA00018059"/>
    </source>
</evidence>
<feature type="compositionally biased region" description="Acidic residues" evidence="8">
    <location>
        <begin position="432"/>
        <end position="445"/>
    </location>
</feature>
<keyword evidence="6" id="KW-0648">Protein biosynthesis</keyword>
<dbReference type="PANTHER" id="PTHR23001">
    <property type="entry name" value="EUKARYOTIC TRANSLATION INITIATION FACTOR"/>
    <property type="match status" value="1"/>
</dbReference>
<dbReference type="Gene3D" id="2.20.25.350">
    <property type="match status" value="1"/>
</dbReference>
<dbReference type="FunFam" id="2.20.25.350:FF:000001">
    <property type="entry name" value="Eukaryotic translation initiation factor 5"/>
    <property type="match status" value="1"/>
</dbReference>
<dbReference type="GO" id="GO:0003743">
    <property type="term" value="F:translation initiation factor activity"/>
    <property type="evidence" value="ECO:0007669"/>
    <property type="project" value="UniProtKB-KW"/>
</dbReference>
<name>A0A4Y7NK79_9CRUS</name>
<keyword evidence="3" id="KW-0396">Initiation factor</keyword>
<dbReference type="InterPro" id="IPR016190">
    <property type="entry name" value="Transl_init_fac_IF2/IF5_Zn-bd"/>
</dbReference>
<feature type="compositionally biased region" description="Polar residues" evidence="8">
    <location>
        <begin position="172"/>
        <end position="184"/>
    </location>
</feature>
<dbReference type="GO" id="GO:0001732">
    <property type="term" value="P:formation of cytoplasmic translation initiation complex"/>
    <property type="evidence" value="ECO:0007669"/>
    <property type="project" value="TreeGrafter"/>
</dbReference>
<feature type="region of interest" description="Disordered" evidence="8">
    <location>
        <begin position="142"/>
        <end position="202"/>
    </location>
</feature>
<dbReference type="GO" id="GO:0005829">
    <property type="term" value="C:cytosol"/>
    <property type="evidence" value="ECO:0007669"/>
    <property type="project" value="TreeGrafter"/>
</dbReference>
<dbReference type="SUPFAM" id="SSF75689">
    <property type="entry name" value="Zinc-binding domain of translation initiation factor 2 beta"/>
    <property type="match status" value="1"/>
</dbReference>
<keyword evidence="5" id="KW-0547">Nucleotide-binding</keyword>
<keyword evidence="7" id="KW-0342">GTP-binding</keyword>
<feature type="domain" description="W2" evidence="9">
    <location>
        <begin position="233"/>
        <end position="394"/>
    </location>
</feature>
<proteinExistence type="evidence at transcript level"/>
<evidence type="ECO:0000256" key="4">
    <source>
        <dbReference type="ARBA" id="ARBA00022553"/>
    </source>
</evidence>
<gene>
    <name evidence="10" type="primary">EOG090X05QT</name>
</gene>
<dbReference type="FunFam" id="3.30.30.170:FF:000002">
    <property type="entry name" value="Eukaryotic translation initiation factor 5"/>
    <property type="match status" value="1"/>
</dbReference>
<reference evidence="10" key="1">
    <citation type="submission" date="2018-08" db="EMBL/GenBank/DDBJ databases">
        <authorList>
            <person name="Cornetti L."/>
        </authorList>
    </citation>
    <scope>NUCLEOTIDE SEQUENCE</scope>
    <source>
        <strain evidence="10">DE-FRO-2-1</strain>
    </source>
</reference>
<evidence type="ECO:0000313" key="10">
    <source>
        <dbReference type="EMBL" id="SVE92994.1"/>
    </source>
</evidence>
<dbReference type="PROSITE" id="PS51363">
    <property type="entry name" value="W2"/>
    <property type="match status" value="1"/>
</dbReference>
<evidence type="ECO:0000256" key="7">
    <source>
        <dbReference type="ARBA" id="ARBA00023134"/>
    </source>
</evidence>
<comment type="similarity">
    <text evidence="1">Belongs to the eIF-2-beta/eIF-5 family.</text>
</comment>
<dbReference type="Gene3D" id="1.25.40.180">
    <property type="match status" value="1"/>
</dbReference>
<accession>A0A4Y7NK79</accession>
<dbReference type="GO" id="GO:0005525">
    <property type="term" value="F:GTP binding"/>
    <property type="evidence" value="ECO:0007669"/>
    <property type="project" value="UniProtKB-KW"/>
</dbReference>
<dbReference type="Gene3D" id="3.30.30.170">
    <property type="match status" value="1"/>
</dbReference>
<dbReference type="PANTHER" id="PTHR23001:SF7">
    <property type="entry name" value="EUKARYOTIC TRANSLATION INITIATION FACTOR 5"/>
    <property type="match status" value="1"/>
</dbReference>
<evidence type="ECO:0000256" key="3">
    <source>
        <dbReference type="ARBA" id="ARBA00022540"/>
    </source>
</evidence>
<dbReference type="GO" id="GO:0071074">
    <property type="term" value="F:eukaryotic initiation factor eIF2 binding"/>
    <property type="evidence" value="ECO:0007669"/>
    <property type="project" value="TreeGrafter"/>
</dbReference>
<feature type="compositionally biased region" description="Acidic residues" evidence="8">
    <location>
        <begin position="387"/>
        <end position="403"/>
    </location>
</feature>
<dbReference type="SMART" id="SM00515">
    <property type="entry name" value="eIF5C"/>
    <property type="match status" value="1"/>
</dbReference>
<dbReference type="InterPro" id="IPR045196">
    <property type="entry name" value="IF2/IF5"/>
</dbReference>
<dbReference type="EMBL" id="LR023375">
    <property type="protein sequence ID" value="SVE92994.1"/>
    <property type="molecule type" value="mRNA"/>
</dbReference>
<dbReference type="SUPFAM" id="SSF48371">
    <property type="entry name" value="ARM repeat"/>
    <property type="match status" value="1"/>
</dbReference>
<organism evidence="10">
    <name type="scientific">Moina brachiata</name>
    <dbReference type="NCBI Taxonomy" id="675436"/>
    <lineage>
        <taxon>Eukaryota</taxon>
        <taxon>Metazoa</taxon>
        <taxon>Ecdysozoa</taxon>
        <taxon>Arthropoda</taxon>
        <taxon>Crustacea</taxon>
        <taxon>Branchiopoda</taxon>
        <taxon>Diplostraca</taxon>
        <taxon>Cladocera</taxon>
        <taxon>Anomopoda</taxon>
        <taxon>Moinidae</taxon>
        <taxon>Moina</taxon>
    </lineage>
</organism>
<dbReference type="InterPro" id="IPR016024">
    <property type="entry name" value="ARM-type_fold"/>
</dbReference>
<keyword evidence="4" id="KW-0597">Phosphoprotein</keyword>
<evidence type="ECO:0000256" key="6">
    <source>
        <dbReference type="ARBA" id="ARBA00022917"/>
    </source>
</evidence>
<dbReference type="CDD" id="cd11561">
    <property type="entry name" value="W2_eIF5"/>
    <property type="match status" value="1"/>
</dbReference>
<evidence type="ECO:0000256" key="1">
    <source>
        <dbReference type="ARBA" id="ARBA00010397"/>
    </source>
</evidence>
<dbReference type="Pfam" id="PF02020">
    <property type="entry name" value="W2"/>
    <property type="match status" value="1"/>
</dbReference>
<dbReference type="InterPro" id="IPR002735">
    <property type="entry name" value="Transl_init_fac_IF2/IF5_dom"/>
</dbReference>
<feature type="compositionally biased region" description="Polar residues" evidence="8">
    <location>
        <begin position="414"/>
        <end position="426"/>
    </location>
</feature>
<sequence length="445" mass="49521">MALNVNRSVSDAFYRYKMPRLLAKVEGKGNGIKTVLVNITDIAKALGRPPTYPTKFFGCELGAQTQFDIKHDRFIVNGSHEAGKLQEMLDIFIKKFVLCPGCDNPETVLLVHAKKQTISQSCKACGYNGQLDMRHRLTTFILKNPPEVNPAVQGSSLTEGKKSKRTNKKADGTSNSPKQGSENGSENELDASENNGVDADDDWSVDVSQAAVKARMEDLTSGVKGLTISDDLEKTPKERADLFYTFLKQRRDQGVISKPGVDKEIVGEAERLDVKDKAPLILCEVLFDTNILTQLKSYRILLLRFTSQNPKAQKALLGGVECLISLYQSTLLPKASHILKAIYDLDLVDEEVILEWGSKPSRKYVSKELNADILAKASPFLKWLKEAEEESDESEDSDVEIEYDDRARPATLIEQKNASSATQKKTVVTKDENEDDEDDLDIDEI</sequence>
<dbReference type="GO" id="GO:0005092">
    <property type="term" value="F:GDP-dissociation inhibitor activity"/>
    <property type="evidence" value="ECO:0007669"/>
    <property type="project" value="TreeGrafter"/>
</dbReference>
<dbReference type="SUPFAM" id="SSF100966">
    <property type="entry name" value="Translation initiation factor 2 beta, aIF2beta, N-terminal domain"/>
    <property type="match status" value="1"/>
</dbReference>
<dbReference type="SMART" id="SM00653">
    <property type="entry name" value="eIF2B_5"/>
    <property type="match status" value="1"/>
</dbReference>
<feature type="region of interest" description="Disordered" evidence="8">
    <location>
        <begin position="387"/>
        <end position="445"/>
    </location>
</feature>
<dbReference type="InterPro" id="IPR016189">
    <property type="entry name" value="Transl_init_fac_IF2/IF5_N"/>
</dbReference>
<evidence type="ECO:0000256" key="5">
    <source>
        <dbReference type="ARBA" id="ARBA00022741"/>
    </source>
</evidence>
<evidence type="ECO:0000259" key="9">
    <source>
        <dbReference type="PROSITE" id="PS51363"/>
    </source>
</evidence>
<dbReference type="InterPro" id="IPR003307">
    <property type="entry name" value="W2_domain"/>
</dbReference>
<protein>
    <recommendedName>
        <fullName evidence="2">Eukaryotic translation initiation factor 5</fullName>
    </recommendedName>
</protein>
<dbReference type="FunFam" id="1.25.40.180:FF:000018">
    <property type="entry name" value="eukaryotic translation initiation factor 5"/>
    <property type="match status" value="1"/>
</dbReference>
<evidence type="ECO:0000256" key="8">
    <source>
        <dbReference type="SAM" id="MobiDB-lite"/>
    </source>
</evidence>
<dbReference type="AlphaFoldDB" id="A0A4Y7NK79"/>